<dbReference type="Gene3D" id="3.90.230.10">
    <property type="entry name" value="Creatinase/methionine aminopeptidase superfamily"/>
    <property type="match status" value="1"/>
</dbReference>
<gene>
    <name evidence="9" type="ORF">DEA37_0001569</name>
</gene>
<dbReference type="PANTHER" id="PTHR43763">
    <property type="entry name" value="XAA-PRO AMINOPEPTIDASE 1"/>
    <property type="match status" value="1"/>
</dbReference>
<dbReference type="InterPro" id="IPR029149">
    <property type="entry name" value="Creatin/AminoP/Spt16_N"/>
</dbReference>
<feature type="domain" description="Peptidase M24 C-terminal" evidence="8">
    <location>
        <begin position="618"/>
        <end position="695"/>
    </location>
</feature>
<dbReference type="Gene3D" id="3.40.350.10">
    <property type="entry name" value="Creatinase/prolidase N-terminal domain"/>
    <property type="match status" value="2"/>
</dbReference>
<evidence type="ECO:0000256" key="4">
    <source>
        <dbReference type="ARBA" id="ARBA00022801"/>
    </source>
</evidence>
<keyword evidence="3" id="KW-0479">Metal-binding</keyword>
<dbReference type="InterPro" id="IPR032416">
    <property type="entry name" value="Peptidase_M24_C"/>
</dbReference>
<dbReference type="AlphaFoldDB" id="A0A5J4NGC5"/>
<dbReference type="GO" id="GO:0070006">
    <property type="term" value="F:metalloaminopeptidase activity"/>
    <property type="evidence" value="ECO:0007669"/>
    <property type="project" value="InterPro"/>
</dbReference>
<dbReference type="InterPro" id="IPR050422">
    <property type="entry name" value="X-Pro_aminopeptidase_P"/>
</dbReference>
<organism evidence="9 10">
    <name type="scientific">Paragonimus westermani</name>
    <dbReference type="NCBI Taxonomy" id="34504"/>
    <lineage>
        <taxon>Eukaryota</taxon>
        <taxon>Metazoa</taxon>
        <taxon>Spiralia</taxon>
        <taxon>Lophotrochozoa</taxon>
        <taxon>Platyhelminthes</taxon>
        <taxon>Trematoda</taxon>
        <taxon>Digenea</taxon>
        <taxon>Plagiorchiida</taxon>
        <taxon>Troglotremata</taxon>
        <taxon>Troglotrematidae</taxon>
        <taxon>Paragonimus</taxon>
    </lineage>
</organism>
<dbReference type="Pfam" id="PF00557">
    <property type="entry name" value="Peptidase_M24"/>
    <property type="match status" value="1"/>
</dbReference>
<dbReference type="InterPro" id="IPR033740">
    <property type="entry name" value="Pept_M24B"/>
</dbReference>
<sequence length="696" mass="77551">MKPLSTLNRLSELRNLLRVRQLQAYIVPSEDEHFSEYVDPADKRCAFISGFTGSTCTTVVTYDKAALWTDGRYHLQAVTELDDNWALMRKGLPDVPTEIAWLVKNTPSDARIGYDPKQMPFVRVKAYQSELMEAELTSASDRADETAIGTSSRQLVSIEDSNLVDLVWDKMANLNIEGCDRPVRLMNPIYSVPLSFAGQTWQAKVELVRQKMRFKRASVLVISALDEIAWLLNLRGSDIQYNPVFFAYLIITLDEVHLFLNGGTVAVSQDVLKAQFNGQQIDVTIHPYFEFLEHLETVLTNVSKTHPRIWLSHNSSYSTVSRVVGSQRLVTTSPIAEMKAVKNPSELEGIRQAHLVDSLVLCDYLAWLDEIAEQNRASNANSGSMRGDLCDAAGLPSLPAPEHLTEASAATYLDALRLQSTNCIGQSFATISGADGNSSVIHYHPTIGKCAPLTTSSLYLVDSGGQYQTGTTDVTRTVHLHQPTPEQKACYTLVLKAHIAVSSQIFPRGTTGSRLDMLARHELWSHQTDFAHGTGHGVGAFLCVHEGPISLSGSRVGDLTLLGLPEPGIEKNMVVTIEPGYYVDNQFGIRLENVVFVINAPSRTSKCHIPHCSTSGTEWLTFEPVTLVPFQRRMIDRSMLSTNDLTWLNQYHAMVYESLKLQLLSELGRSKFDPDDLSTSRRRCWEWLVRETSPFA</sequence>
<dbReference type="Pfam" id="PF16189">
    <property type="entry name" value="Creatinase_N_2"/>
    <property type="match status" value="1"/>
</dbReference>
<dbReference type="Proteomes" id="UP000324629">
    <property type="component" value="Unassembled WGS sequence"/>
</dbReference>
<comment type="cofactor">
    <cofactor evidence="1">
        <name>Mn(2+)</name>
        <dbReference type="ChEBI" id="CHEBI:29035"/>
    </cofactor>
</comment>
<dbReference type="InterPro" id="IPR000587">
    <property type="entry name" value="Creatinase_N"/>
</dbReference>
<dbReference type="CDD" id="cd01085">
    <property type="entry name" value="APP"/>
    <property type="match status" value="1"/>
</dbReference>
<proteinExistence type="inferred from homology"/>
<evidence type="ECO:0000259" key="6">
    <source>
        <dbReference type="Pfam" id="PF00557"/>
    </source>
</evidence>
<dbReference type="Pfam" id="PF16188">
    <property type="entry name" value="Peptidase_M24_C"/>
    <property type="match status" value="1"/>
</dbReference>
<evidence type="ECO:0000313" key="10">
    <source>
        <dbReference type="Proteomes" id="UP000324629"/>
    </source>
</evidence>
<keyword evidence="10" id="KW-1185">Reference proteome</keyword>
<evidence type="ECO:0000259" key="7">
    <source>
        <dbReference type="Pfam" id="PF01321"/>
    </source>
</evidence>
<evidence type="ECO:0000259" key="8">
    <source>
        <dbReference type="Pfam" id="PF16188"/>
    </source>
</evidence>
<dbReference type="SUPFAM" id="SSF55920">
    <property type="entry name" value="Creatinase/aminopeptidase"/>
    <property type="match status" value="1"/>
</dbReference>
<evidence type="ECO:0000256" key="1">
    <source>
        <dbReference type="ARBA" id="ARBA00001936"/>
    </source>
</evidence>
<keyword evidence="9" id="KW-0645">Protease</keyword>
<evidence type="ECO:0000256" key="5">
    <source>
        <dbReference type="ARBA" id="ARBA00023211"/>
    </source>
</evidence>
<comment type="caution">
    <text evidence="9">The sequence shown here is derived from an EMBL/GenBank/DDBJ whole genome shotgun (WGS) entry which is preliminary data.</text>
</comment>
<feature type="domain" description="Peptidase M24" evidence="6">
    <location>
        <begin position="349"/>
        <end position="597"/>
    </location>
</feature>
<dbReference type="GO" id="GO:0046872">
    <property type="term" value="F:metal ion binding"/>
    <property type="evidence" value="ECO:0007669"/>
    <property type="project" value="UniProtKB-KW"/>
</dbReference>
<evidence type="ECO:0000313" key="9">
    <source>
        <dbReference type="EMBL" id="KAA3674299.1"/>
    </source>
</evidence>
<dbReference type="FunFam" id="3.90.230.10:FF:000007">
    <property type="entry name" value="Xaa-Pro aminopeptidase P"/>
    <property type="match status" value="1"/>
</dbReference>
<dbReference type="PANTHER" id="PTHR43763:SF6">
    <property type="entry name" value="XAA-PRO AMINOPEPTIDASE 1"/>
    <property type="match status" value="1"/>
</dbReference>
<dbReference type="InterPro" id="IPR036005">
    <property type="entry name" value="Creatinase/aminopeptidase-like"/>
</dbReference>
<keyword evidence="5" id="KW-0464">Manganese</keyword>
<dbReference type="EMBL" id="QNGE01003243">
    <property type="protein sequence ID" value="KAA3674299.1"/>
    <property type="molecule type" value="Genomic_DNA"/>
</dbReference>
<protein>
    <submittedName>
        <fullName evidence="9">Xaa-Pro aminopeptidase</fullName>
    </submittedName>
</protein>
<evidence type="ECO:0000256" key="3">
    <source>
        <dbReference type="ARBA" id="ARBA00022723"/>
    </source>
</evidence>
<keyword evidence="9" id="KW-0031">Aminopeptidase</keyword>
<dbReference type="SUPFAM" id="SSF53092">
    <property type="entry name" value="Creatinase/prolidase N-terminal domain"/>
    <property type="match status" value="1"/>
</dbReference>
<evidence type="ECO:0000256" key="2">
    <source>
        <dbReference type="ARBA" id="ARBA00008766"/>
    </source>
</evidence>
<accession>A0A5J4NGC5</accession>
<dbReference type="FunFam" id="3.40.350.10:FF:000003">
    <property type="entry name" value="Xaa-pro aminopeptidase P"/>
    <property type="match status" value="1"/>
</dbReference>
<dbReference type="Pfam" id="PF01321">
    <property type="entry name" value="Creatinase_N"/>
    <property type="match status" value="1"/>
</dbReference>
<dbReference type="InterPro" id="IPR000994">
    <property type="entry name" value="Pept_M24"/>
</dbReference>
<comment type="similarity">
    <text evidence="2">Belongs to the peptidase M24B family.</text>
</comment>
<dbReference type="GO" id="GO:0005737">
    <property type="term" value="C:cytoplasm"/>
    <property type="evidence" value="ECO:0007669"/>
    <property type="project" value="UniProtKB-ARBA"/>
</dbReference>
<reference evidence="9 10" key="1">
    <citation type="journal article" date="2019" name="Gigascience">
        <title>Whole-genome sequence of the oriental lung fluke Paragonimus westermani.</title>
        <authorList>
            <person name="Oey H."/>
            <person name="Zakrzewski M."/>
            <person name="Narain K."/>
            <person name="Devi K.R."/>
            <person name="Agatsuma T."/>
            <person name="Nawaratna S."/>
            <person name="Gobert G.N."/>
            <person name="Jones M.K."/>
            <person name="Ragan M.A."/>
            <person name="McManus D.P."/>
            <person name="Krause L."/>
        </authorList>
    </citation>
    <scope>NUCLEOTIDE SEQUENCE [LARGE SCALE GENOMIC DNA]</scope>
    <source>
        <strain evidence="9 10">IND2009</strain>
    </source>
</reference>
<keyword evidence="4" id="KW-0378">Hydrolase</keyword>
<name>A0A5J4NGC5_9TREM</name>
<feature type="domain" description="Creatinase N-terminal" evidence="7">
    <location>
        <begin position="9"/>
        <end position="142"/>
    </location>
</feature>